<sequence length="50" mass="6181">MHPELAIAMYRHQEHQLEVRLEQRRSHLEKAGQGAPRRHRPFRHHLRARR</sequence>
<protein>
    <submittedName>
        <fullName evidence="2">Uncharacterized protein</fullName>
    </submittedName>
</protein>
<reference evidence="2 3" key="1">
    <citation type="submission" date="2020-05" db="EMBL/GenBank/DDBJ databases">
        <title>Genome Sequencing of Type Strains.</title>
        <authorList>
            <person name="Lemaire J.F."/>
            <person name="Inderbitzin P."/>
            <person name="Gregorio O.A."/>
            <person name="Collins S.B."/>
            <person name="Wespe N."/>
            <person name="Knight-Connoni V."/>
        </authorList>
    </citation>
    <scope>NUCLEOTIDE SEQUENCE [LARGE SCALE GENOMIC DNA]</scope>
    <source>
        <strain evidence="2 3">ATCC 25174</strain>
    </source>
</reference>
<keyword evidence="3" id="KW-1185">Reference proteome</keyword>
<dbReference type="EMBL" id="JABMCI010000070">
    <property type="protein sequence ID" value="NUU18972.1"/>
    <property type="molecule type" value="Genomic_DNA"/>
</dbReference>
<dbReference type="RefSeq" id="WP_175348900.1">
    <property type="nucleotide sequence ID" value="NZ_JABMCI010000070.1"/>
</dbReference>
<evidence type="ECO:0000256" key="1">
    <source>
        <dbReference type="SAM" id="MobiDB-lite"/>
    </source>
</evidence>
<accession>A0A7Y6A3D2</accession>
<dbReference type="AlphaFoldDB" id="A0A7Y6A3D2"/>
<comment type="caution">
    <text evidence="2">The sequence shown here is derived from an EMBL/GenBank/DDBJ whole genome shotgun (WGS) entry which is preliminary data.</text>
</comment>
<gene>
    <name evidence="2" type="ORF">HP550_17105</name>
</gene>
<proteinExistence type="predicted"/>
<evidence type="ECO:0000313" key="3">
    <source>
        <dbReference type="Proteomes" id="UP000565724"/>
    </source>
</evidence>
<feature type="compositionally biased region" description="Basic residues" evidence="1">
    <location>
        <begin position="36"/>
        <end position="50"/>
    </location>
</feature>
<organism evidence="2 3">
    <name type="scientific">Cellulomonas humilata</name>
    <dbReference type="NCBI Taxonomy" id="144055"/>
    <lineage>
        <taxon>Bacteria</taxon>
        <taxon>Bacillati</taxon>
        <taxon>Actinomycetota</taxon>
        <taxon>Actinomycetes</taxon>
        <taxon>Micrococcales</taxon>
        <taxon>Cellulomonadaceae</taxon>
        <taxon>Cellulomonas</taxon>
    </lineage>
</organism>
<name>A0A7Y6A3D2_9CELL</name>
<evidence type="ECO:0000313" key="2">
    <source>
        <dbReference type="EMBL" id="NUU18972.1"/>
    </source>
</evidence>
<feature type="region of interest" description="Disordered" evidence="1">
    <location>
        <begin position="28"/>
        <end position="50"/>
    </location>
</feature>
<dbReference type="Proteomes" id="UP000565724">
    <property type="component" value="Unassembled WGS sequence"/>
</dbReference>